<accession>A0A7V8RGS8</accession>
<keyword evidence="1 2" id="KW-0732">Signal</keyword>
<dbReference type="SUPFAM" id="SSF56925">
    <property type="entry name" value="OMPA-like"/>
    <property type="match status" value="1"/>
</dbReference>
<evidence type="ECO:0000256" key="2">
    <source>
        <dbReference type="SAM" id="SignalP"/>
    </source>
</evidence>
<feature type="signal peptide" evidence="2">
    <location>
        <begin position="1"/>
        <end position="33"/>
    </location>
</feature>
<dbReference type="Proteomes" id="UP000589292">
    <property type="component" value="Unassembled WGS sequence"/>
</dbReference>
<feature type="chain" id="PRO_5031019674" evidence="2">
    <location>
        <begin position="34"/>
        <end position="184"/>
    </location>
</feature>
<protein>
    <submittedName>
        <fullName evidence="4">Porin family protein</fullName>
    </submittedName>
</protein>
<dbReference type="AlphaFoldDB" id="A0A7V8RGS8"/>
<name>A0A7V8RGS8_9SPHN</name>
<dbReference type="InterPro" id="IPR027385">
    <property type="entry name" value="Beta-barrel_OMP"/>
</dbReference>
<feature type="domain" description="Outer membrane protein beta-barrel" evidence="3">
    <location>
        <begin position="21"/>
        <end position="171"/>
    </location>
</feature>
<organism evidence="4 5">
    <name type="scientific">Sphingomonas ursincola</name>
    <dbReference type="NCBI Taxonomy" id="56361"/>
    <lineage>
        <taxon>Bacteria</taxon>
        <taxon>Pseudomonadati</taxon>
        <taxon>Pseudomonadota</taxon>
        <taxon>Alphaproteobacteria</taxon>
        <taxon>Sphingomonadales</taxon>
        <taxon>Sphingomonadaceae</taxon>
        <taxon>Sphingomonas</taxon>
    </lineage>
</organism>
<comment type="caution">
    <text evidence="4">The sequence shown here is derived from an EMBL/GenBank/DDBJ whole genome shotgun (WGS) entry which is preliminary data.</text>
</comment>
<evidence type="ECO:0000256" key="1">
    <source>
        <dbReference type="ARBA" id="ARBA00022729"/>
    </source>
</evidence>
<dbReference type="Pfam" id="PF13505">
    <property type="entry name" value="OMP_b-brl"/>
    <property type="match status" value="1"/>
</dbReference>
<evidence type="ECO:0000313" key="5">
    <source>
        <dbReference type="Proteomes" id="UP000589292"/>
    </source>
</evidence>
<dbReference type="EMBL" id="VDES01000005">
    <property type="protein sequence ID" value="MBA1376189.1"/>
    <property type="molecule type" value="Genomic_DNA"/>
</dbReference>
<gene>
    <name evidence="4" type="ORF">FG486_17745</name>
</gene>
<evidence type="ECO:0000313" key="4">
    <source>
        <dbReference type="EMBL" id="MBA1376189.1"/>
    </source>
</evidence>
<dbReference type="InterPro" id="IPR011250">
    <property type="entry name" value="OMP/PagP_B-barrel"/>
</dbReference>
<evidence type="ECO:0000259" key="3">
    <source>
        <dbReference type="Pfam" id="PF13505"/>
    </source>
</evidence>
<sequence length="184" mass="18827">MKDKKMKTLTPLKLAALSAAAALPFALSAPAMAQDAGQPEVYVGGQVGYHDLGSNPIGADDGAIYGVYAGVDVPVGPTLILGAEGNYNLGSNAIDSEYGVAGKIGVKVGDRGQLFARGGYQWVNVDGSKVLNVPVPAGFDDTDGDYLVGVGGQYKIGPNTALRVTVDTLGFDTTRVAGGLSFNF</sequence>
<proteinExistence type="predicted"/>
<reference evidence="4 5" key="1">
    <citation type="journal article" date="1994" name="Int. J. Syst. Bacteriol.">
        <title>Phylogenetic positions of novel aerobic, bacteriochlorophyll a-containing bacteria and description of Roseococcus thiosulfatophilus gen. nov., sp. nov., Erythromicrobium ramosum gen. nov., sp. nov., and Erythrobacter litoralis sp. nov.</title>
        <authorList>
            <person name="Yurkov V."/>
            <person name="Stackebrandt E."/>
            <person name="Holmes A."/>
            <person name="Fuerst J.A."/>
            <person name="Hugenholtz P."/>
            <person name="Golecki J."/>
            <person name="Gad'on N."/>
            <person name="Gorlenko V.M."/>
            <person name="Kompantseva E.I."/>
            <person name="Drews G."/>
        </authorList>
    </citation>
    <scope>NUCLEOTIDE SEQUENCE [LARGE SCALE GENOMIC DNA]</scope>
    <source>
        <strain evidence="4 5">KR-99</strain>
    </source>
</reference>
<keyword evidence="5" id="KW-1185">Reference proteome</keyword>
<dbReference type="Gene3D" id="2.40.160.20">
    <property type="match status" value="1"/>
</dbReference>